<sequence length="382" mass="41412">MTLRDLNPQVESYATQVVERVIAAAQSAGASDIHFETLPGLVQIRLRISGRLVEYGDCPDGHTTKILARIKALARLITYRSDIPQEGRFVLAHPPLEARVGTLPTLHGERAVIRLVNRTAENWLPAQLGLPSEIESRLVSSLARPSGVILVAGPAGAGKTTTAYSGLRYLQQHARYPRSLVTLEDPIESEVAGVSQSQINPSTGYDWADGLKALLRQDPEVMLVGEIRDPATAAVVFQAAMTGQLVITTMHARTAADALRRLLDMQVSPHHLRSVLELLVCQRLISRTCPCRRAGGSPENLAEKTPETCVVCHGSGYHGRSLLVEMLPTIDGELAKALVQDADTSTIEKLGQEQGMRTLAERGAECISRGEVESLELARHLG</sequence>
<evidence type="ECO:0000259" key="4">
    <source>
        <dbReference type="SMART" id="SM00382"/>
    </source>
</evidence>
<dbReference type="SUPFAM" id="SSF52540">
    <property type="entry name" value="P-loop containing nucleoside triphosphate hydrolases"/>
    <property type="match status" value="1"/>
</dbReference>
<proteinExistence type="inferred from homology"/>
<dbReference type="PANTHER" id="PTHR30258">
    <property type="entry name" value="TYPE II SECRETION SYSTEM PROTEIN GSPE-RELATED"/>
    <property type="match status" value="1"/>
</dbReference>
<dbReference type="RefSeq" id="WP_145086540.1">
    <property type="nucleotide sequence ID" value="NZ_CP036298.1"/>
</dbReference>
<dbReference type="AlphaFoldDB" id="A0A518GHP4"/>
<evidence type="ECO:0000256" key="1">
    <source>
        <dbReference type="ARBA" id="ARBA00006611"/>
    </source>
</evidence>
<comment type="similarity">
    <text evidence="1">Belongs to the GSP E family.</text>
</comment>
<reference evidence="5 6" key="1">
    <citation type="submission" date="2019-02" db="EMBL/GenBank/DDBJ databases">
        <title>Deep-cultivation of Planctomycetes and their phenomic and genomic characterization uncovers novel biology.</title>
        <authorList>
            <person name="Wiegand S."/>
            <person name="Jogler M."/>
            <person name="Boedeker C."/>
            <person name="Pinto D."/>
            <person name="Vollmers J."/>
            <person name="Rivas-Marin E."/>
            <person name="Kohn T."/>
            <person name="Peeters S.H."/>
            <person name="Heuer A."/>
            <person name="Rast P."/>
            <person name="Oberbeckmann S."/>
            <person name="Bunk B."/>
            <person name="Jeske O."/>
            <person name="Meyerdierks A."/>
            <person name="Storesund J.E."/>
            <person name="Kallscheuer N."/>
            <person name="Luecker S."/>
            <person name="Lage O.M."/>
            <person name="Pohl T."/>
            <person name="Merkel B.J."/>
            <person name="Hornburger P."/>
            <person name="Mueller R.-W."/>
            <person name="Bruemmer F."/>
            <person name="Labrenz M."/>
            <person name="Spormann A.M."/>
            <person name="Op den Camp H."/>
            <person name="Overmann J."/>
            <person name="Amann R."/>
            <person name="Jetten M.S.M."/>
            <person name="Mascher T."/>
            <person name="Medema M.H."/>
            <person name="Devos D.P."/>
            <person name="Kaster A.-K."/>
            <person name="Ovreas L."/>
            <person name="Rohde M."/>
            <person name="Galperin M.Y."/>
            <person name="Jogler C."/>
        </authorList>
    </citation>
    <scope>NUCLEOTIDE SEQUENCE [LARGE SCALE GENOMIC DNA]</scope>
    <source>
        <strain evidence="5 6">Q31a</strain>
    </source>
</reference>
<protein>
    <submittedName>
        <fullName evidence="5">Type II secretion system protein E</fullName>
    </submittedName>
</protein>
<evidence type="ECO:0000313" key="5">
    <source>
        <dbReference type="EMBL" id="QDV28107.1"/>
    </source>
</evidence>
<dbReference type="PANTHER" id="PTHR30258:SF2">
    <property type="entry name" value="COMG OPERON PROTEIN 1"/>
    <property type="match status" value="1"/>
</dbReference>
<evidence type="ECO:0000256" key="2">
    <source>
        <dbReference type="ARBA" id="ARBA00022741"/>
    </source>
</evidence>
<dbReference type="SMART" id="SM00382">
    <property type="entry name" value="AAA"/>
    <property type="match status" value="1"/>
</dbReference>
<dbReference type="InterPro" id="IPR001482">
    <property type="entry name" value="T2SS/T4SS_dom"/>
</dbReference>
<dbReference type="KEGG" id="ahel:Q31a_65020"/>
<dbReference type="EMBL" id="CP036298">
    <property type="protein sequence ID" value="QDV28107.1"/>
    <property type="molecule type" value="Genomic_DNA"/>
</dbReference>
<dbReference type="Proteomes" id="UP000318017">
    <property type="component" value="Chromosome"/>
</dbReference>
<keyword evidence="3" id="KW-0067">ATP-binding</keyword>
<dbReference type="OrthoDB" id="244550at2"/>
<accession>A0A518GHP4</accession>
<name>A0A518GHP4_9BACT</name>
<evidence type="ECO:0000313" key="6">
    <source>
        <dbReference type="Proteomes" id="UP000318017"/>
    </source>
</evidence>
<dbReference type="CDD" id="cd01129">
    <property type="entry name" value="PulE-GspE-like"/>
    <property type="match status" value="1"/>
</dbReference>
<dbReference type="GO" id="GO:0016887">
    <property type="term" value="F:ATP hydrolysis activity"/>
    <property type="evidence" value="ECO:0007669"/>
    <property type="project" value="TreeGrafter"/>
</dbReference>
<dbReference type="GO" id="GO:0005886">
    <property type="term" value="C:plasma membrane"/>
    <property type="evidence" value="ECO:0007669"/>
    <property type="project" value="TreeGrafter"/>
</dbReference>
<dbReference type="GO" id="GO:0005524">
    <property type="term" value="F:ATP binding"/>
    <property type="evidence" value="ECO:0007669"/>
    <property type="project" value="UniProtKB-KW"/>
</dbReference>
<feature type="domain" description="AAA+ ATPase" evidence="4">
    <location>
        <begin position="145"/>
        <end position="269"/>
    </location>
</feature>
<dbReference type="Gene3D" id="3.30.450.90">
    <property type="match status" value="1"/>
</dbReference>
<dbReference type="InterPro" id="IPR003593">
    <property type="entry name" value="AAA+_ATPase"/>
</dbReference>
<keyword evidence="2" id="KW-0547">Nucleotide-binding</keyword>
<organism evidence="5 6">
    <name type="scientific">Aureliella helgolandensis</name>
    <dbReference type="NCBI Taxonomy" id="2527968"/>
    <lineage>
        <taxon>Bacteria</taxon>
        <taxon>Pseudomonadati</taxon>
        <taxon>Planctomycetota</taxon>
        <taxon>Planctomycetia</taxon>
        <taxon>Pirellulales</taxon>
        <taxon>Pirellulaceae</taxon>
        <taxon>Aureliella</taxon>
    </lineage>
</organism>
<gene>
    <name evidence="5" type="primary">xpsE_3</name>
    <name evidence="5" type="ORF">Q31a_65020</name>
</gene>
<evidence type="ECO:0000256" key="3">
    <source>
        <dbReference type="ARBA" id="ARBA00022840"/>
    </source>
</evidence>
<dbReference type="InterPro" id="IPR027417">
    <property type="entry name" value="P-loop_NTPase"/>
</dbReference>
<keyword evidence="6" id="KW-1185">Reference proteome</keyword>
<dbReference type="Pfam" id="PF00437">
    <property type="entry name" value="T2SSE"/>
    <property type="match status" value="1"/>
</dbReference>
<dbReference type="Gene3D" id="3.40.50.300">
    <property type="entry name" value="P-loop containing nucleotide triphosphate hydrolases"/>
    <property type="match status" value="1"/>
</dbReference>